<dbReference type="AlphaFoldDB" id="A0AAE0LH50"/>
<reference evidence="1 2" key="1">
    <citation type="journal article" date="2015" name="Genome Biol. Evol.">
        <title>Comparative Genomics of a Bacterivorous Green Alga Reveals Evolutionary Causalities and Consequences of Phago-Mixotrophic Mode of Nutrition.</title>
        <authorList>
            <person name="Burns J.A."/>
            <person name="Paasch A."/>
            <person name="Narechania A."/>
            <person name="Kim E."/>
        </authorList>
    </citation>
    <scope>NUCLEOTIDE SEQUENCE [LARGE SCALE GENOMIC DNA]</scope>
    <source>
        <strain evidence="1 2">PLY_AMNH</strain>
    </source>
</reference>
<gene>
    <name evidence="1" type="ORF">CYMTET_7795</name>
</gene>
<dbReference type="InterPro" id="IPR053317">
    <property type="entry name" value="Tubulin_polyglutamylase"/>
</dbReference>
<dbReference type="EMBL" id="LGRX02002251">
    <property type="protein sequence ID" value="KAK3284555.1"/>
    <property type="molecule type" value="Genomic_DNA"/>
</dbReference>
<protein>
    <submittedName>
        <fullName evidence="1">Uncharacterized protein</fullName>
    </submittedName>
</protein>
<dbReference type="Gene3D" id="3.30.470.20">
    <property type="entry name" value="ATP-grasp fold, B domain"/>
    <property type="match status" value="1"/>
</dbReference>
<dbReference type="PANTHER" id="PTHR47113:SF1">
    <property type="entry name" value="LD09343P"/>
    <property type="match status" value="1"/>
</dbReference>
<sequence>MRTYKQKIGYAPTVASTPGLALASIGLTNDTLADKSDTVHIVNPAKGGQLELSCAIPLVLVAVCLTFTNEEVQRQFQQQLVAPICDKLHLGGEAAAATLCESQVTAVLGTVTAAVNTESSVQTGEECSSEERTVAASYTYTIPGYEESKTLSSSLINVVAAFDALGFERVLHGSEEHWDVMWSFHYPFTQFKDSVKDMKPLQRVNHLPGSSAIISKEMLVKNWESVPFIPPAFKTPQNLSALKSFVEENPNEMWVVKAAKHRGVQLVHVDGIDVYFADDIRALEEGKNVESTFMQQYIRNALLIDGHRWDIGVYVAVTALDPLRVYIFDDFLLRFCSEPYIEERAAASGSVDSYVVGDHYIPPWKMPSLENSFARGLTAKKALRSYLGEAKFRTMFKMLENSIAYILQTIAMPSISKAARSYGPDAKSNFFAMWRMDFMLDDKMKPWLLEVNLSPNLSHQHTAGLRPMFLRITSSLLSLVGIAPENRTLEDLPVANAESNPTHPHIVPRIDVEVSGAGECTEVTLQCKPAEQGGLGCASDPILCKVCRRACRTQSETNVLVSLAEEQLSYNLSYQPPNV</sequence>
<dbReference type="Proteomes" id="UP001190700">
    <property type="component" value="Unassembled WGS sequence"/>
</dbReference>
<dbReference type="SUPFAM" id="SSF56059">
    <property type="entry name" value="Glutathione synthetase ATP-binding domain-like"/>
    <property type="match status" value="1"/>
</dbReference>
<organism evidence="1 2">
    <name type="scientific">Cymbomonas tetramitiformis</name>
    <dbReference type="NCBI Taxonomy" id="36881"/>
    <lineage>
        <taxon>Eukaryota</taxon>
        <taxon>Viridiplantae</taxon>
        <taxon>Chlorophyta</taxon>
        <taxon>Pyramimonadophyceae</taxon>
        <taxon>Pyramimonadales</taxon>
        <taxon>Pyramimonadaceae</taxon>
        <taxon>Cymbomonas</taxon>
    </lineage>
</organism>
<accession>A0AAE0LH50</accession>
<dbReference type="InterPro" id="IPR004344">
    <property type="entry name" value="TTL/TTLL_fam"/>
</dbReference>
<proteinExistence type="predicted"/>
<evidence type="ECO:0000313" key="2">
    <source>
        <dbReference type="Proteomes" id="UP001190700"/>
    </source>
</evidence>
<keyword evidence="2" id="KW-1185">Reference proteome</keyword>
<name>A0AAE0LH50_9CHLO</name>
<dbReference type="Pfam" id="PF03133">
    <property type="entry name" value="TTL"/>
    <property type="match status" value="1"/>
</dbReference>
<comment type="caution">
    <text evidence="1">The sequence shown here is derived from an EMBL/GenBank/DDBJ whole genome shotgun (WGS) entry which is preliminary data.</text>
</comment>
<dbReference type="PANTHER" id="PTHR47113">
    <property type="entry name" value="LD09343P"/>
    <property type="match status" value="1"/>
</dbReference>
<evidence type="ECO:0000313" key="1">
    <source>
        <dbReference type="EMBL" id="KAK3284555.1"/>
    </source>
</evidence>
<dbReference type="PROSITE" id="PS51221">
    <property type="entry name" value="TTL"/>
    <property type="match status" value="1"/>
</dbReference>